<dbReference type="InterPro" id="IPR032675">
    <property type="entry name" value="LRR_dom_sf"/>
</dbReference>
<dbReference type="PANTHER" id="PTHR24114">
    <property type="entry name" value="LEUCINE RICH REPEAT FAMILY PROTEIN"/>
    <property type="match status" value="1"/>
</dbReference>
<reference evidence="2" key="2">
    <citation type="submission" date="2025-08" db="UniProtKB">
        <authorList>
            <consortium name="Ensembl"/>
        </authorList>
    </citation>
    <scope>IDENTIFICATION</scope>
    <source>
        <strain evidence="2">Thoroughbred</strain>
    </source>
</reference>
<dbReference type="InterPro" id="IPR052394">
    <property type="entry name" value="LRR-containing"/>
</dbReference>
<protein>
    <recommendedName>
        <fullName evidence="4">Leucine rich repeat containing 74B</fullName>
    </recommendedName>
</protein>
<dbReference type="SMART" id="SM00368">
    <property type="entry name" value="LRR_RI"/>
    <property type="match status" value="6"/>
</dbReference>
<dbReference type="Bgee" id="ENSECAG00000040117">
    <property type="expression patterns" value="Expressed in leukocyte and 5 other cell types or tissues"/>
</dbReference>
<reference evidence="2 3" key="1">
    <citation type="journal article" date="2009" name="Science">
        <title>Genome sequence, comparative analysis, and population genetics of the domestic horse.</title>
        <authorList>
            <consortium name="Broad Institute Genome Sequencing Platform"/>
            <consortium name="Broad Institute Whole Genome Assembly Team"/>
            <person name="Wade C.M."/>
            <person name="Giulotto E."/>
            <person name="Sigurdsson S."/>
            <person name="Zoli M."/>
            <person name="Gnerre S."/>
            <person name="Imsland F."/>
            <person name="Lear T.L."/>
            <person name="Adelson D.L."/>
            <person name="Bailey E."/>
            <person name="Bellone R.R."/>
            <person name="Bloecker H."/>
            <person name="Distl O."/>
            <person name="Edgar R.C."/>
            <person name="Garber M."/>
            <person name="Leeb T."/>
            <person name="Mauceli E."/>
            <person name="MacLeod J.N."/>
            <person name="Penedo M.C.T."/>
            <person name="Raison J.M."/>
            <person name="Sharpe T."/>
            <person name="Vogel J."/>
            <person name="Andersson L."/>
            <person name="Antczak D.F."/>
            <person name="Biagi T."/>
            <person name="Binns M.M."/>
            <person name="Chowdhary B.P."/>
            <person name="Coleman S.J."/>
            <person name="Della Valle G."/>
            <person name="Fryc S."/>
            <person name="Guerin G."/>
            <person name="Hasegawa T."/>
            <person name="Hill E.W."/>
            <person name="Jurka J."/>
            <person name="Kiialainen A."/>
            <person name="Lindgren G."/>
            <person name="Liu J."/>
            <person name="Magnani E."/>
            <person name="Mickelson J.R."/>
            <person name="Murray J."/>
            <person name="Nergadze S.G."/>
            <person name="Onofrio R."/>
            <person name="Pedroni S."/>
            <person name="Piras M.F."/>
            <person name="Raudsepp T."/>
            <person name="Rocchi M."/>
            <person name="Roeed K.H."/>
            <person name="Ryder O.A."/>
            <person name="Searle S."/>
            <person name="Skow L."/>
            <person name="Swinburne J.E."/>
            <person name="Syvaenen A.C."/>
            <person name="Tozaki T."/>
            <person name="Valberg S.J."/>
            <person name="Vaudin M."/>
            <person name="White J.R."/>
            <person name="Zody M.C."/>
            <person name="Lander E.S."/>
            <person name="Lindblad-Toh K."/>
        </authorList>
    </citation>
    <scope>NUCLEOTIDE SEQUENCE [LARGE SCALE GENOMIC DNA]</scope>
    <source>
        <strain evidence="2 3">Thoroughbred</strain>
    </source>
</reference>
<dbReference type="Proteomes" id="UP000002281">
    <property type="component" value="Chromosome 8"/>
</dbReference>
<evidence type="ECO:0000313" key="2">
    <source>
        <dbReference type="Ensembl" id="ENSECAP00000041329.1"/>
    </source>
</evidence>
<dbReference type="Ensembl" id="ENSECAT00000044581.1">
    <property type="protein sequence ID" value="ENSECAP00000041329.1"/>
    <property type="gene ID" value="ENSECAG00000040117.1"/>
</dbReference>
<keyword evidence="3" id="KW-1185">Reference proteome</keyword>
<name>A0A3Q2I2G6_HORSE</name>
<organism evidence="2 3">
    <name type="scientific">Equus caballus</name>
    <name type="common">Horse</name>
    <dbReference type="NCBI Taxonomy" id="9796"/>
    <lineage>
        <taxon>Eukaryota</taxon>
        <taxon>Metazoa</taxon>
        <taxon>Chordata</taxon>
        <taxon>Craniata</taxon>
        <taxon>Vertebrata</taxon>
        <taxon>Euteleostomi</taxon>
        <taxon>Mammalia</taxon>
        <taxon>Eutheria</taxon>
        <taxon>Laurasiatheria</taxon>
        <taxon>Perissodactyla</taxon>
        <taxon>Equidae</taxon>
        <taxon>Equus</taxon>
    </lineage>
</organism>
<evidence type="ECO:0008006" key="4">
    <source>
        <dbReference type="Google" id="ProtNLM"/>
    </source>
</evidence>
<feature type="region of interest" description="Disordered" evidence="1">
    <location>
        <begin position="1"/>
        <end position="41"/>
    </location>
</feature>
<dbReference type="Pfam" id="PF13516">
    <property type="entry name" value="LRR_6"/>
    <property type="match status" value="4"/>
</dbReference>
<dbReference type="InterPro" id="IPR001611">
    <property type="entry name" value="Leu-rich_rpt"/>
</dbReference>
<dbReference type="FunCoup" id="A0A3Q2I2G6">
    <property type="interactions" value="12"/>
</dbReference>
<sequence>MRGPCERSVGREEREEEAAAAGQPAGVPEAEGDFDAGLDSDLQTGGTVGLESWSKDTISLRSTGAHTIVPASCFLCQGSAPELNLRHCGLGPQGAQALASTLTSNPCVKWLDLRDIGLCEAGTEALAGALSRSSSIYVDLSENQLGAVGAQAVCAALTVTPAMQRVQLAGNGLEEQVAQYLAELLLAPTGLKPLDLSYISLGVSEGWTLGPALAENTGLTELDMSWNHLRGPGAMAFARGLEANIFLRVLDISYNGLGDPGDFVVGEALKTNNVLEELDMRRGALHTPCVIVSGLIATPGTRGSMILLLSQVLRNREFDDLASSVKVTLPGLCRKTAARRVEHRTELLPAFSPSPPASAPK</sequence>
<dbReference type="OMA" id="RGPCERS"/>
<feature type="compositionally biased region" description="Low complexity" evidence="1">
    <location>
        <begin position="19"/>
        <end position="29"/>
    </location>
</feature>
<reference evidence="2" key="3">
    <citation type="submission" date="2025-09" db="UniProtKB">
        <authorList>
            <consortium name="Ensembl"/>
        </authorList>
    </citation>
    <scope>IDENTIFICATION</scope>
    <source>
        <strain evidence="2">Thoroughbred</strain>
    </source>
</reference>
<dbReference type="SMR" id="A0A3Q2I2G6"/>
<dbReference type="PaxDb" id="9796-ENSECAP00000041329"/>
<feature type="compositionally biased region" description="Basic and acidic residues" evidence="1">
    <location>
        <begin position="1"/>
        <end position="13"/>
    </location>
</feature>
<evidence type="ECO:0000313" key="3">
    <source>
        <dbReference type="Proteomes" id="UP000002281"/>
    </source>
</evidence>
<dbReference type="AlphaFoldDB" id="A0A3Q2I2G6"/>
<dbReference type="SUPFAM" id="SSF52047">
    <property type="entry name" value="RNI-like"/>
    <property type="match status" value="1"/>
</dbReference>
<dbReference type="PANTHER" id="PTHR24114:SF37">
    <property type="entry name" value="LEUCINE-RICH REPEAT-CONTAINING PROTEIN 74B"/>
    <property type="match status" value="1"/>
</dbReference>
<evidence type="ECO:0000256" key="1">
    <source>
        <dbReference type="SAM" id="MobiDB-lite"/>
    </source>
</evidence>
<dbReference type="GeneTree" id="ENSGT00940000154297"/>
<dbReference type="InParanoid" id="A0A3Q2I2G6"/>
<proteinExistence type="predicted"/>
<dbReference type="Gene3D" id="3.80.10.10">
    <property type="entry name" value="Ribonuclease Inhibitor"/>
    <property type="match status" value="1"/>
</dbReference>
<accession>A0A3Q2I2G6</accession>